<dbReference type="Pfam" id="PF00520">
    <property type="entry name" value="Ion_trans"/>
    <property type="match status" value="1"/>
</dbReference>
<keyword evidence="2 8" id="KW-0812">Transmembrane</keyword>
<feature type="repeat" description="PPR" evidence="6">
    <location>
        <begin position="1461"/>
        <end position="1495"/>
    </location>
</feature>
<dbReference type="PANTHER" id="PTHR47447:SF17">
    <property type="entry name" value="OS12G0638900 PROTEIN"/>
    <property type="match status" value="1"/>
</dbReference>
<comment type="caution">
    <text evidence="10">The sequence shown here is derived from an EMBL/GenBank/DDBJ whole genome shotgun (WGS) entry which is preliminary data.</text>
</comment>
<protein>
    <recommendedName>
        <fullName evidence="9">WW domain-containing protein</fullName>
    </recommendedName>
</protein>
<feature type="region of interest" description="Disordered" evidence="7">
    <location>
        <begin position="1048"/>
        <end position="1069"/>
    </location>
</feature>
<dbReference type="GO" id="GO:0016020">
    <property type="term" value="C:membrane"/>
    <property type="evidence" value="ECO:0007669"/>
    <property type="project" value="UniProtKB-SubCell"/>
</dbReference>
<feature type="region of interest" description="Disordered" evidence="7">
    <location>
        <begin position="1137"/>
        <end position="1160"/>
    </location>
</feature>
<feature type="region of interest" description="Disordered" evidence="7">
    <location>
        <begin position="1299"/>
        <end position="1322"/>
    </location>
</feature>
<keyword evidence="3" id="KW-0677">Repeat</keyword>
<gene>
    <name evidence="10" type="ORF">PGLA1383_LOCUS43170</name>
</gene>
<sequence>MSQKRRPPNAVISTSSSAKDRLAFTSRRSNSNLGRDPTQGGRAPAPSDSFSVGPCHSQLDHPSTELEELLKANDQRVLSLVSLQLEAMRADMVRQAQRQTEISGLENEELWAQPGDAVAARRCQVAGGKGGTTECSRSAQDPDLRIAGGSSLSSQAPRLPFLRDIDVGSNQVGRHEPNLPLPGEVASLHAAAAGETQNGHVSHDESGEEAARLFRRLHRMPTRSRSNVEESSSPTRSEAVQGRRTRRQSLAAPEVFSPGPDDCEVDSPKNTMVFADAATMKDQVRKAIHKPVYRVADYYYDEGICQAIARSAKFDFITLVVIAVNTLWIAVDMDNNKAESPLVAGWEFLVMDNAFCFFFSGELIIRFGAFCHKRHAVKDISFVFDSFLVGMMVLETWIQPGVLLILRAASGGSKAGSPNLGAGSILRIFRLMRLTRVARLGRLMRALPELMVLIKGLVTASRSVFFTMALLTMVVYIFAIALCQLSAGTQLGETYFTSIPHGMMSLLLYGALPDVSFIVYQFLNEGAIYGIIFLIYILLAYLTVMNMLTGVIVEVVGVVASMENEEMSVKFVRSRLLTVLRAVKGEASEETLITREEFETYLTRTDFVRAVQDVGVDALGLIDLADIIFPENYSIKFGEFMEVMLQLRGSNQATVKDIVDLRKYVIQELNDSYSDTNRVLEQLLSKVNSLSQLSDLLILGASRVDGHRPSPLSPAAAPTVDPSTSSLRPAVSKRAVVPAEDPNPEGLQSPKVSAGGATEAERVRPPARLQPLGSADISMPALPPPRIQAAARSEAPSTPGTRRSFRKRTSFRPSYAGLRRCQDRICIAIGVIMSIVTRVTAETDETSFVIDWVAEDIRSFTLPALEEKGCNYVAYVEKSKCSSTVWSYNTFGSGAVSPPRNCIVGFEADDRDPALRHIGDIPGAKVSTCVTSSNPMWVMDECKEFAEAITGVATILIISAIGGCCCGVGSRDGDRGDDGASGGAESSRLSSYEKLATEHALRELQLDVLRRQLASVWSGGAGGVGFGDPLFELEALFSKLFLQHQSTARQLQRLTPPSQPPGGPSSPAEVRQRILGRLALAAQAPVPDDFAESDLRKDPDEGKLWRYGDYREQHAGAYCRIDIRDYWRTKCIPSTASSTRQARPVTPPEPSAQEDAAETGGAGVCWEDKVVELDDGDATPCGIYELQVDKENCGFKEQNSISSFREAPAEVMLKPPVDRIVLPEIVSSTGVEEYGRSKQPEVNYRVGDADMSHMYVGRRLGPADIHPPKPQLLSLTDVVYLHRSAHFISAVPCGPAEDSPPAVAFNRRSGQQPSDDLPGALESHLPEQDVRPLSSSAAAFNAAIPQTFSSRVEAIEFHAESLTAFHGGDAESACSGFEAEASETSPAAERGVHHEQRALLTSLKRSTEAQDWQAALVVLQQIPANAGSDWLPIHRAILNCCCRSLRYSEAHSVWSQLPARDVLSYNCMLGMCSRLQRFEEVDSLIKQMDSEGIERTGVTYAKLMSSCAESQRWSEALTLLTELKSKDELDASTNWDVVYLMSMTACARAGKTDEVRTLLAEMASAGKGTVHNSHYNALIVSCGSDGAAALEVFQEMKAAGLTPRAPDWRVLLTCNRDSKEQQRIYAMMRQELPTAPLEEAWAVLLRTALNTEDFDAADWIFEEMRTSGVGPESDRAMATPSLKRALRWHGIKLAQATAKAAWQQSNATSASALSSLPGGAPAVSSALPTGWASAVDPGTGREYYWRSDSPATTTTWERPLI</sequence>
<proteinExistence type="predicted"/>
<dbReference type="Proteomes" id="UP000654075">
    <property type="component" value="Unassembled WGS sequence"/>
</dbReference>
<dbReference type="SUPFAM" id="SSF81324">
    <property type="entry name" value="Voltage-gated potassium channels"/>
    <property type="match status" value="1"/>
</dbReference>
<feature type="region of interest" description="Disordered" evidence="7">
    <location>
        <begin position="217"/>
        <end position="264"/>
    </location>
</feature>
<feature type="transmembrane region" description="Helical" evidence="8">
    <location>
        <begin position="314"/>
        <end position="331"/>
    </location>
</feature>
<evidence type="ECO:0000256" key="1">
    <source>
        <dbReference type="ARBA" id="ARBA00004141"/>
    </source>
</evidence>
<dbReference type="PROSITE" id="PS50020">
    <property type="entry name" value="WW_DOMAIN_2"/>
    <property type="match status" value="1"/>
</dbReference>
<feature type="compositionally biased region" description="Polar residues" evidence="7">
    <location>
        <begin position="223"/>
        <end position="238"/>
    </location>
</feature>
<dbReference type="PANTHER" id="PTHR47447">
    <property type="entry name" value="OS03G0856100 PROTEIN"/>
    <property type="match status" value="1"/>
</dbReference>
<evidence type="ECO:0000256" key="5">
    <source>
        <dbReference type="ARBA" id="ARBA00023136"/>
    </source>
</evidence>
<name>A0A813GGZ3_POLGL</name>
<evidence type="ECO:0000256" key="3">
    <source>
        <dbReference type="ARBA" id="ARBA00022737"/>
    </source>
</evidence>
<dbReference type="PROSITE" id="PS51375">
    <property type="entry name" value="PPR"/>
    <property type="match status" value="1"/>
</dbReference>
<dbReference type="Gene3D" id="1.20.120.350">
    <property type="entry name" value="Voltage-gated potassium channels. Chain C"/>
    <property type="match status" value="1"/>
</dbReference>
<evidence type="ECO:0000256" key="4">
    <source>
        <dbReference type="ARBA" id="ARBA00022989"/>
    </source>
</evidence>
<evidence type="ECO:0000256" key="7">
    <source>
        <dbReference type="SAM" id="MobiDB-lite"/>
    </source>
</evidence>
<keyword evidence="11" id="KW-1185">Reference proteome</keyword>
<accession>A0A813GGZ3</accession>
<dbReference type="EMBL" id="CAJNNV010028934">
    <property type="protein sequence ID" value="CAE8626222.1"/>
    <property type="molecule type" value="Genomic_DNA"/>
</dbReference>
<comment type="subcellular location">
    <subcellularLocation>
        <location evidence="1">Membrane</location>
        <topology evidence="1">Multi-pass membrane protein</topology>
    </subcellularLocation>
</comment>
<dbReference type="InterPro" id="IPR005821">
    <property type="entry name" value="Ion_trans_dom"/>
</dbReference>
<dbReference type="Gene3D" id="1.10.287.70">
    <property type="match status" value="1"/>
</dbReference>
<reference evidence="10" key="1">
    <citation type="submission" date="2021-02" db="EMBL/GenBank/DDBJ databases">
        <authorList>
            <person name="Dougan E. K."/>
            <person name="Rhodes N."/>
            <person name="Thang M."/>
            <person name="Chan C."/>
        </authorList>
    </citation>
    <scope>NUCLEOTIDE SEQUENCE</scope>
</reference>
<dbReference type="InterPro" id="IPR011990">
    <property type="entry name" value="TPR-like_helical_dom_sf"/>
</dbReference>
<feature type="domain" description="WW" evidence="9">
    <location>
        <begin position="1725"/>
        <end position="1761"/>
    </location>
</feature>
<evidence type="ECO:0000256" key="8">
    <source>
        <dbReference type="SAM" id="Phobius"/>
    </source>
</evidence>
<dbReference type="Gene3D" id="2.20.70.10">
    <property type="match status" value="1"/>
</dbReference>
<dbReference type="OrthoDB" id="1890565at2759"/>
<evidence type="ECO:0000256" key="2">
    <source>
        <dbReference type="ARBA" id="ARBA00022692"/>
    </source>
</evidence>
<dbReference type="InterPro" id="IPR027359">
    <property type="entry name" value="Volt_channel_dom_sf"/>
</dbReference>
<evidence type="ECO:0000313" key="10">
    <source>
        <dbReference type="EMBL" id="CAE8626222.1"/>
    </source>
</evidence>
<dbReference type="Pfam" id="PF01535">
    <property type="entry name" value="PPR"/>
    <property type="match status" value="1"/>
</dbReference>
<dbReference type="InterPro" id="IPR001202">
    <property type="entry name" value="WW_dom"/>
</dbReference>
<organism evidence="10 11">
    <name type="scientific">Polarella glacialis</name>
    <name type="common">Dinoflagellate</name>
    <dbReference type="NCBI Taxonomy" id="89957"/>
    <lineage>
        <taxon>Eukaryota</taxon>
        <taxon>Sar</taxon>
        <taxon>Alveolata</taxon>
        <taxon>Dinophyceae</taxon>
        <taxon>Suessiales</taxon>
        <taxon>Suessiaceae</taxon>
        <taxon>Polarella</taxon>
    </lineage>
</organism>
<feature type="transmembrane region" description="Helical" evidence="8">
    <location>
        <begin position="499"/>
        <end position="520"/>
    </location>
</feature>
<feature type="transmembrane region" description="Helical" evidence="8">
    <location>
        <begin position="464"/>
        <end position="487"/>
    </location>
</feature>
<feature type="transmembrane region" description="Helical" evidence="8">
    <location>
        <begin position="343"/>
        <end position="365"/>
    </location>
</feature>
<keyword evidence="4 8" id="KW-1133">Transmembrane helix</keyword>
<dbReference type="Gene3D" id="1.25.40.10">
    <property type="entry name" value="Tetratricopeptide repeat domain"/>
    <property type="match status" value="2"/>
</dbReference>
<feature type="region of interest" description="Disordered" evidence="7">
    <location>
        <begin position="708"/>
        <end position="809"/>
    </location>
</feature>
<feature type="transmembrane region" description="Helical" evidence="8">
    <location>
        <begin position="527"/>
        <end position="548"/>
    </location>
</feature>
<evidence type="ECO:0000259" key="9">
    <source>
        <dbReference type="PROSITE" id="PS50020"/>
    </source>
</evidence>
<feature type="region of interest" description="Disordered" evidence="7">
    <location>
        <begin position="1"/>
        <end position="62"/>
    </location>
</feature>
<dbReference type="GO" id="GO:0005216">
    <property type="term" value="F:monoatomic ion channel activity"/>
    <property type="evidence" value="ECO:0007669"/>
    <property type="project" value="InterPro"/>
</dbReference>
<dbReference type="InterPro" id="IPR002885">
    <property type="entry name" value="PPR_rpt"/>
</dbReference>
<dbReference type="NCBIfam" id="TIGR00756">
    <property type="entry name" value="PPR"/>
    <property type="match status" value="1"/>
</dbReference>
<evidence type="ECO:0000313" key="11">
    <source>
        <dbReference type="Proteomes" id="UP000654075"/>
    </source>
</evidence>
<evidence type="ECO:0000256" key="6">
    <source>
        <dbReference type="PROSITE-ProRule" id="PRU00708"/>
    </source>
</evidence>
<keyword evidence="5 8" id="KW-0472">Membrane</keyword>